<name>A0A316EQG7_9BURK</name>
<evidence type="ECO:0000259" key="5">
    <source>
        <dbReference type="Pfam" id="PF00890"/>
    </source>
</evidence>
<dbReference type="Gene3D" id="3.90.700.10">
    <property type="entry name" value="Succinate dehydrogenase/fumarate reductase flavoprotein, catalytic domain"/>
    <property type="match status" value="1"/>
</dbReference>
<dbReference type="InterPro" id="IPR003953">
    <property type="entry name" value="FAD-dep_OxRdtase_2_FAD-bd"/>
</dbReference>
<comment type="cofactor">
    <cofactor evidence="1">
        <name>FAD</name>
        <dbReference type="ChEBI" id="CHEBI:57692"/>
    </cofactor>
</comment>
<gene>
    <name evidence="6" type="ORF">C7419_10250</name>
</gene>
<evidence type="ECO:0000256" key="4">
    <source>
        <dbReference type="ARBA" id="ARBA00023002"/>
    </source>
</evidence>
<dbReference type="GO" id="GO:0016491">
    <property type="term" value="F:oxidoreductase activity"/>
    <property type="evidence" value="ECO:0007669"/>
    <property type="project" value="UniProtKB-KW"/>
</dbReference>
<keyword evidence="3" id="KW-0274">FAD</keyword>
<accession>A0A316EQG7</accession>
<feature type="domain" description="FAD-dependent oxidoreductase 2 FAD-binding" evidence="5">
    <location>
        <begin position="9"/>
        <end position="492"/>
    </location>
</feature>
<dbReference type="Gene3D" id="3.50.50.60">
    <property type="entry name" value="FAD/NAD(P)-binding domain"/>
    <property type="match status" value="1"/>
</dbReference>
<evidence type="ECO:0000256" key="2">
    <source>
        <dbReference type="ARBA" id="ARBA00022630"/>
    </source>
</evidence>
<comment type="caution">
    <text evidence="6">The sequence shown here is derived from an EMBL/GenBank/DDBJ whole genome shotgun (WGS) entry which is preliminary data.</text>
</comment>
<dbReference type="Proteomes" id="UP000245754">
    <property type="component" value="Unassembled WGS sequence"/>
</dbReference>
<proteinExistence type="predicted"/>
<keyword evidence="7" id="KW-1185">Reference proteome</keyword>
<dbReference type="InterPro" id="IPR050315">
    <property type="entry name" value="FAD-oxidoreductase_2"/>
</dbReference>
<protein>
    <submittedName>
        <fullName evidence="6">FAD binding domain-containing protein</fullName>
    </submittedName>
</protein>
<evidence type="ECO:0000256" key="3">
    <source>
        <dbReference type="ARBA" id="ARBA00022827"/>
    </source>
</evidence>
<dbReference type="PANTHER" id="PTHR43400">
    <property type="entry name" value="FUMARATE REDUCTASE"/>
    <property type="match status" value="1"/>
</dbReference>
<dbReference type="SUPFAM" id="SSF51905">
    <property type="entry name" value="FAD/NAD(P)-binding domain"/>
    <property type="match status" value="1"/>
</dbReference>
<evidence type="ECO:0000313" key="6">
    <source>
        <dbReference type="EMBL" id="PWK34777.1"/>
    </source>
</evidence>
<dbReference type="Pfam" id="PF00890">
    <property type="entry name" value="FAD_binding_2"/>
    <property type="match status" value="1"/>
</dbReference>
<dbReference type="PRINTS" id="PR00411">
    <property type="entry name" value="PNDRDTASEI"/>
</dbReference>
<dbReference type="PANTHER" id="PTHR43400:SF10">
    <property type="entry name" value="3-OXOSTEROID 1-DEHYDROGENASE"/>
    <property type="match status" value="1"/>
</dbReference>
<dbReference type="InterPro" id="IPR027477">
    <property type="entry name" value="Succ_DH/fumarate_Rdtase_cat_sf"/>
</dbReference>
<reference evidence="6 7" key="1">
    <citation type="submission" date="2018-05" db="EMBL/GenBank/DDBJ databases">
        <title>Genomic Encyclopedia of Type Strains, Phase IV (KMG-V): Genome sequencing to study the core and pangenomes of soil and plant-associated prokaryotes.</title>
        <authorList>
            <person name="Whitman W."/>
        </authorList>
    </citation>
    <scope>NUCLEOTIDE SEQUENCE [LARGE SCALE GENOMIC DNA]</scope>
    <source>
        <strain evidence="6 7">SLV-132</strain>
    </source>
</reference>
<keyword evidence="4" id="KW-0560">Oxidoreductase</keyword>
<evidence type="ECO:0000313" key="7">
    <source>
        <dbReference type="Proteomes" id="UP000245754"/>
    </source>
</evidence>
<dbReference type="SUPFAM" id="SSF56425">
    <property type="entry name" value="Succinate dehydrogenase/fumarate reductase flavoprotein, catalytic domain"/>
    <property type="match status" value="1"/>
</dbReference>
<dbReference type="InterPro" id="IPR036188">
    <property type="entry name" value="FAD/NAD-bd_sf"/>
</dbReference>
<keyword evidence="2" id="KW-0285">Flavoprotein</keyword>
<dbReference type="EMBL" id="QGGT01000002">
    <property type="protein sequence ID" value="PWK34777.1"/>
    <property type="molecule type" value="Genomic_DNA"/>
</dbReference>
<dbReference type="AlphaFoldDB" id="A0A316EQG7"/>
<dbReference type="GO" id="GO:0008202">
    <property type="term" value="P:steroid metabolic process"/>
    <property type="evidence" value="ECO:0007669"/>
    <property type="project" value="UniProtKB-ARBA"/>
</dbReference>
<organism evidence="6 7">
    <name type="scientific">Cupriavidus plantarum</name>
    <dbReference type="NCBI Taxonomy" id="942865"/>
    <lineage>
        <taxon>Bacteria</taxon>
        <taxon>Pseudomonadati</taxon>
        <taxon>Pseudomonadota</taxon>
        <taxon>Betaproteobacteria</taxon>
        <taxon>Burkholderiales</taxon>
        <taxon>Burkholderiaceae</taxon>
        <taxon>Cupriavidus</taxon>
    </lineage>
</organism>
<sequence>MTMRTLTCDVLVIGYGAAGAAAAIEAADAGARVLLVEKMPWPGGLSVVSAGGARMAFDADAALAYLRETCGGRTPDDVLQVLAQGMHDFPAWLRALADDIGATLFVRKAPGNYPFPGFDALGYAEVQALPDGLRFHDAIPEHVTAVSQAGARFFGLLQAHVERRPIAVRTGTRATRLLRDGEGTVRGAMLEDASGALTVRAERGVILACGGFEADLRMQQAWFEPAQVLNGSFLGNTGDGIRMAQALGADLWHMWHFHGPYGFRHPDPAFPFGLYTKSVPMWTPGHAPDDLPVMPWILVDQLGRRFANEYEPYPGDTGVRHFSHLDGNHGRNTRLPAWMVLDEEGFRLYRLGRFIAHVTPEAPDAARTFAWSDDNAREVALGIFRKASSLTSLAALSDIPETTLAATLQAWNDACAAGRDEAFCRPPSTMRPIARAPFYLAQVWPLVINTQGGPVHDANQRVIDVEGNAIDGLYAAGELGSAFGHLYMAGGNLAECLVGGRRAARHAASRDAAHGPSVRVFHPVSDPVVPL</sequence>
<evidence type="ECO:0000256" key="1">
    <source>
        <dbReference type="ARBA" id="ARBA00001974"/>
    </source>
</evidence>